<dbReference type="AlphaFoldDB" id="A0A4V3A6Z3"/>
<dbReference type="SMART" id="SM00967">
    <property type="entry name" value="SpoU_sub_bind"/>
    <property type="match status" value="1"/>
</dbReference>
<evidence type="ECO:0000256" key="2">
    <source>
        <dbReference type="ARBA" id="ARBA00022679"/>
    </source>
</evidence>
<dbReference type="Pfam" id="PF00588">
    <property type="entry name" value="SpoU_methylase"/>
    <property type="match status" value="1"/>
</dbReference>
<feature type="domain" description="RNA 2-O ribose methyltransferase substrate binding" evidence="3">
    <location>
        <begin position="33"/>
        <end position="110"/>
    </location>
</feature>
<sequence>MIPIRISDPDDPRIAEFVSLKEKDIAGRGDRFIAEGKVVLNALLSLGATERFSVEKLLVLENRLEGAGEIIDKLDAGIPVYVADRAVMDAITGFAMHRGVLALGRHAPPPDLAGFLDRLPGNALVVACCGISNHDNMGAIFRNAGVFGADGVVIDETCCAPLYRKAIRVSVGAALRVPFCKGGEASDILAALDKAGFATIALSPGGKTDIADIRPAGRTALVVGAEGPGLPADILARTTTVRIPQAPGMDSLNVATATGLALWQVARAMGRLS</sequence>
<dbReference type="Gene3D" id="3.40.1280.10">
    <property type="match status" value="1"/>
</dbReference>
<dbReference type="CDD" id="cd18095">
    <property type="entry name" value="SpoU-like_rRNA-MTase"/>
    <property type="match status" value="1"/>
</dbReference>
<dbReference type="InterPro" id="IPR013123">
    <property type="entry name" value="SpoU_subst-bd"/>
</dbReference>
<gene>
    <name evidence="4" type="ORF">E2A64_15660</name>
</gene>
<dbReference type="InterPro" id="IPR029028">
    <property type="entry name" value="Alpha/beta_knot_MTases"/>
</dbReference>
<dbReference type="InterPro" id="IPR029026">
    <property type="entry name" value="tRNA_m1G_MTases_N"/>
</dbReference>
<dbReference type="PANTHER" id="PTHR43191:SF12">
    <property type="entry name" value="RRNA METHYLASE"/>
    <property type="match status" value="1"/>
</dbReference>
<comment type="caution">
    <text evidence="4">The sequence shown here is derived from an EMBL/GenBank/DDBJ whole genome shotgun (WGS) entry which is preliminary data.</text>
</comment>
<accession>A0A4V3A6Z3</accession>
<dbReference type="InterPro" id="IPR001537">
    <property type="entry name" value="SpoU_MeTrfase"/>
</dbReference>
<dbReference type="Gene3D" id="3.30.1330.30">
    <property type="match status" value="1"/>
</dbReference>
<protein>
    <submittedName>
        <fullName evidence="4">RNA methyltransferase</fullName>
    </submittedName>
</protein>
<dbReference type="GO" id="GO:0005737">
    <property type="term" value="C:cytoplasm"/>
    <property type="evidence" value="ECO:0007669"/>
    <property type="project" value="UniProtKB-ARBA"/>
</dbReference>
<dbReference type="Pfam" id="PF08032">
    <property type="entry name" value="SpoU_sub_bind"/>
    <property type="match status" value="1"/>
</dbReference>
<dbReference type="GO" id="GO:0032259">
    <property type="term" value="P:methylation"/>
    <property type="evidence" value="ECO:0007669"/>
    <property type="project" value="UniProtKB-KW"/>
</dbReference>
<dbReference type="GO" id="GO:0006396">
    <property type="term" value="P:RNA processing"/>
    <property type="evidence" value="ECO:0007669"/>
    <property type="project" value="InterPro"/>
</dbReference>
<dbReference type="EMBL" id="SMSI01000003">
    <property type="protein sequence ID" value="TDH35248.1"/>
    <property type="molecule type" value="Genomic_DNA"/>
</dbReference>
<keyword evidence="2 4" id="KW-0808">Transferase</keyword>
<dbReference type="InterPro" id="IPR029064">
    <property type="entry name" value="Ribosomal_eL30-like_sf"/>
</dbReference>
<keyword evidence="5" id="KW-1185">Reference proteome</keyword>
<organism evidence="4 5">
    <name type="scientific">Pseudohoeflea suaedae</name>
    <dbReference type="NCBI Taxonomy" id="877384"/>
    <lineage>
        <taxon>Bacteria</taxon>
        <taxon>Pseudomonadati</taxon>
        <taxon>Pseudomonadota</taxon>
        <taxon>Alphaproteobacteria</taxon>
        <taxon>Hyphomicrobiales</taxon>
        <taxon>Rhizobiaceae</taxon>
        <taxon>Pseudohoeflea</taxon>
    </lineage>
</organism>
<reference evidence="4 5" key="1">
    <citation type="journal article" date="2013" name="Int. J. Syst. Evol. Microbiol.">
        <title>Hoeflea suaedae sp. nov., an endophytic bacterium isolated from the root of the halophyte Suaeda maritima.</title>
        <authorList>
            <person name="Chung E.J."/>
            <person name="Park J.A."/>
            <person name="Pramanik P."/>
            <person name="Bibi F."/>
            <person name="Jeon C.O."/>
            <person name="Chung Y.R."/>
        </authorList>
    </citation>
    <scope>NUCLEOTIDE SEQUENCE [LARGE SCALE GENOMIC DNA]</scope>
    <source>
        <strain evidence="4 5">YC6898</strain>
    </source>
</reference>
<dbReference type="OrthoDB" id="3190829at2"/>
<dbReference type="SUPFAM" id="SSF75217">
    <property type="entry name" value="alpha/beta knot"/>
    <property type="match status" value="1"/>
</dbReference>
<evidence type="ECO:0000313" key="5">
    <source>
        <dbReference type="Proteomes" id="UP000295131"/>
    </source>
</evidence>
<proteinExistence type="predicted"/>
<dbReference type="GO" id="GO:0003723">
    <property type="term" value="F:RNA binding"/>
    <property type="evidence" value="ECO:0007669"/>
    <property type="project" value="InterPro"/>
</dbReference>
<dbReference type="InterPro" id="IPR051259">
    <property type="entry name" value="rRNA_Methyltransferase"/>
</dbReference>
<name>A0A4V3A6Z3_9HYPH</name>
<evidence type="ECO:0000256" key="1">
    <source>
        <dbReference type="ARBA" id="ARBA00022603"/>
    </source>
</evidence>
<evidence type="ECO:0000259" key="3">
    <source>
        <dbReference type="SMART" id="SM00967"/>
    </source>
</evidence>
<dbReference type="GO" id="GO:0008173">
    <property type="term" value="F:RNA methyltransferase activity"/>
    <property type="evidence" value="ECO:0007669"/>
    <property type="project" value="InterPro"/>
</dbReference>
<keyword evidence="1 4" id="KW-0489">Methyltransferase</keyword>
<dbReference type="Proteomes" id="UP000295131">
    <property type="component" value="Unassembled WGS sequence"/>
</dbReference>
<evidence type="ECO:0000313" key="4">
    <source>
        <dbReference type="EMBL" id="TDH35248.1"/>
    </source>
</evidence>
<dbReference type="PANTHER" id="PTHR43191">
    <property type="entry name" value="RRNA METHYLTRANSFERASE 3"/>
    <property type="match status" value="1"/>
</dbReference>
<dbReference type="SUPFAM" id="SSF55315">
    <property type="entry name" value="L30e-like"/>
    <property type="match status" value="1"/>
</dbReference>